<feature type="transmembrane region" description="Helical" evidence="10">
    <location>
        <begin position="308"/>
        <end position="326"/>
    </location>
</feature>
<proteinExistence type="inferred from homology"/>
<dbReference type="FunFam" id="1.10.3370.10:FF:000001">
    <property type="entry name" value="Preprotein translocase subunit SecY"/>
    <property type="match status" value="1"/>
</dbReference>
<feature type="transmembrane region" description="Helical" evidence="10">
    <location>
        <begin position="214"/>
        <end position="232"/>
    </location>
</feature>
<dbReference type="Gene3D" id="1.10.3370.10">
    <property type="entry name" value="SecY subunit domain"/>
    <property type="match status" value="1"/>
</dbReference>
<evidence type="ECO:0000256" key="4">
    <source>
        <dbReference type="ARBA" id="ARBA00022692"/>
    </source>
</evidence>
<feature type="transmembrane region" description="Helical" evidence="10">
    <location>
        <begin position="20"/>
        <end position="40"/>
    </location>
</feature>
<comment type="subunit">
    <text evidence="10">Component of the Sec protein translocase complex. Heterotrimer consisting of SecY, SecE and SecG subunits. The heterotrimers can form oligomers, although 1 heterotrimer is thought to be able to translocate proteins. Interacts with the ribosome. Interacts with SecDF, and other proteins may be involved. Interacts with SecA.</text>
</comment>
<evidence type="ECO:0000256" key="9">
    <source>
        <dbReference type="ARBA" id="ARBA00039733"/>
    </source>
</evidence>
<dbReference type="PIRSF" id="PIRSF004557">
    <property type="entry name" value="SecY"/>
    <property type="match status" value="1"/>
</dbReference>
<feature type="transmembrane region" description="Helical" evidence="10">
    <location>
        <begin position="394"/>
        <end position="413"/>
    </location>
</feature>
<dbReference type="InterPro" id="IPR002208">
    <property type="entry name" value="SecY/SEC61-alpha"/>
</dbReference>
<dbReference type="InterPro" id="IPR023201">
    <property type="entry name" value="SecY_dom_sf"/>
</dbReference>
<feature type="transmembrane region" description="Helical" evidence="10">
    <location>
        <begin position="366"/>
        <end position="388"/>
    </location>
</feature>
<dbReference type="GO" id="GO:0005886">
    <property type="term" value="C:plasma membrane"/>
    <property type="evidence" value="ECO:0007669"/>
    <property type="project" value="UniProtKB-SubCell"/>
</dbReference>
<evidence type="ECO:0000313" key="14">
    <source>
        <dbReference type="EMBL" id="ADN01485.1"/>
    </source>
</evidence>
<accession>E0RQA1</accession>
<evidence type="ECO:0000313" key="15">
    <source>
        <dbReference type="Proteomes" id="UP000001296"/>
    </source>
</evidence>
<comment type="function">
    <text evidence="10 11">The central subunit of the protein translocation channel SecYEG. Consists of two halves formed by TMs 1-5 and 6-10. These two domains form a lateral gate at the front which open onto the bilayer between TMs 2 and 7, and are clamped together by SecE at the back. The channel is closed by both a pore ring composed of hydrophobic SecY resides and a short helix (helix 2A) on the extracellular side of the membrane which forms a plug. The plug probably moves laterally to allow the channel to open. The ring and the pore may move independently.</text>
</comment>
<feature type="transmembrane region" description="Helical" evidence="10">
    <location>
        <begin position="182"/>
        <end position="202"/>
    </location>
</feature>
<keyword evidence="6 10" id="KW-1133">Transmembrane helix</keyword>
<dbReference type="EMBL" id="CP001698">
    <property type="protein sequence ID" value="ADN01485.1"/>
    <property type="molecule type" value="Genomic_DNA"/>
</dbReference>
<keyword evidence="8 10" id="KW-0472">Membrane</keyword>
<evidence type="ECO:0000256" key="11">
    <source>
        <dbReference type="RuleBase" id="RU000537"/>
    </source>
</evidence>
<evidence type="ECO:0000256" key="3">
    <source>
        <dbReference type="ARBA" id="ARBA00022448"/>
    </source>
</evidence>
<sequence>MASNPISQVFRIPELRRRVLFTLAVLIVFRIGAALPIPGINITALKQYYLQQQTEGLTSITDYIDFFAGGAFKNFSIFMLGVMPYITASIIMQLLLVMFPSLKAIAEEEGGRKKIQRYTRYGTVLVSLIQSFIVAQYADAIPDAVVLPKLSFVLLGMLTVTTGSLFLMWLGEQVNQRGIGNGISLIIFAGIVARLPQAFIQLVEQIQLGELNPVVALLVLVLFVAVIILVIYEQQGQRKIPVHYAKRVVGRRVYGVQNTYIPMRLNPSGVIPVIFASSVLLFPLQIAQMLGTRVGWLADVAYWLRPGGVWYLVLYTLLIIFFAYFYTQVTLNPMELAKNIREHGGSVPGVRAEKLEEYFTNILNRIILPGALFLAFIAIIPTLVQQVFHFPSRLAYLMGGTSLLIMVGVDLDTMSQIEGHLKMHHQDGLVRRGKLRARNL</sequence>
<keyword evidence="10" id="KW-0997">Cell inner membrane</keyword>
<dbReference type="PROSITE" id="PS00756">
    <property type="entry name" value="SECY_2"/>
    <property type="match status" value="1"/>
</dbReference>
<name>E0RQA1_WINT6</name>
<dbReference type="Pfam" id="PF00344">
    <property type="entry name" value="SecY"/>
    <property type="match status" value="1"/>
</dbReference>
<dbReference type="PaxDb" id="665571-STHERM_c05160"/>
<dbReference type="GO" id="GO:0065002">
    <property type="term" value="P:intracellular protein transmembrane transport"/>
    <property type="evidence" value="ECO:0007669"/>
    <property type="project" value="UniProtKB-UniRule"/>
</dbReference>
<feature type="transmembrane region" description="Helical" evidence="10">
    <location>
        <begin position="150"/>
        <end position="170"/>
    </location>
</feature>
<reference evidence="14 15" key="2">
    <citation type="journal article" date="2010" name="J. Bacteriol.">
        <title>Genome sequence of the polysaccharide-degrading, thermophilic anaerobe Spirochaeta thermophila DSM 6192.</title>
        <authorList>
            <person name="Angelov A."/>
            <person name="Liebl S."/>
            <person name="Ballschmiter M."/>
            <person name="Bomeke M."/>
            <person name="Lehmann R."/>
            <person name="Liesegang H."/>
            <person name="Daniel R."/>
            <person name="Liebl W."/>
        </authorList>
    </citation>
    <scope>NUCLEOTIDE SEQUENCE [LARGE SCALE GENOMIC DNA]</scope>
    <source>
        <strain evidence="15">ATCC 49972 / DSM 6192 / RI 19.B1</strain>
    </source>
</reference>
<evidence type="ECO:0000256" key="12">
    <source>
        <dbReference type="RuleBase" id="RU003484"/>
    </source>
</evidence>
<comment type="subcellular location">
    <subcellularLocation>
        <location evidence="10">Cell inner membrane</location>
        <topology evidence="10">Multi-pass membrane protein</topology>
    </subcellularLocation>
    <subcellularLocation>
        <location evidence="1 12">Membrane</location>
        <topology evidence="1 12">Multi-pass membrane protein</topology>
    </subcellularLocation>
</comment>
<dbReference type="AlphaFoldDB" id="E0RQA1"/>
<evidence type="ECO:0000256" key="2">
    <source>
        <dbReference type="ARBA" id="ARBA00005751"/>
    </source>
</evidence>
<dbReference type="KEGG" id="sta:STHERM_c05160"/>
<protein>
    <recommendedName>
        <fullName evidence="9 10">Protein translocase subunit SecY</fullName>
    </recommendedName>
</protein>
<dbReference type="SUPFAM" id="SSF103491">
    <property type="entry name" value="Preprotein translocase SecY subunit"/>
    <property type="match status" value="1"/>
</dbReference>
<dbReference type="eggNOG" id="COG0201">
    <property type="taxonomic scope" value="Bacteria"/>
</dbReference>
<dbReference type="PROSITE" id="PS00755">
    <property type="entry name" value="SECY_1"/>
    <property type="match status" value="1"/>
</dbReference>
<reference key="1">
    <citation type="submission" date="2009-08" db="EMBL/GenBank/DDBJ databases">
        <title>The genome sequence of Spirochaeta thermophila DSM6192.</title>
        <authorList>
            <person name="Angelov A."/>
            <person name="Mientus M."/>
            <person name="Wittenberg S."/>
            <person name="Lehmann R."/>
            <person name="Liesegang H."/>
            <person name="Daniel R."/>
            <person name="Liebl W."/>
        </authorList>
    </citation>
    <scope>NUCLEOTIDE SEQUENCE</scope>
    <source>
        <strain>DSM 6192</strain>
    </source>
</reference>
<evidence type="ECO:0000256" key="8">
    <source>
        <dbReference type="ARBA" id="ARBA00023136"/>
    </source>
</evidence>
<evidence type="ECO:0000256" key="1">
    <source>
        <dbReference type="ARBA" id="ARBA00004141"/>
    </source>
</evidence>
<keyword evidence="10" id="KW-1003">Cell membrane</keyword>
<keyword evidence="5 10" id="KW-0653">Protein transport</keyword>
<dbReference type="GO" id="GO:0043952">
    <property type="term" value="P:protein transport by the Sec complex"/>
    <property type="evidence" value="ECO:0007669"/>
    <property type="project" value="UniProtKB-UniRule"/>
</dbReference>
<keyword evidence="3 10" id="KW-0813">Transport</keyword>
<feature type="transmembrane region" description="Helical" evidence="10">
    <location>
        <begin position="269"/>
        <end position="288"/>
    </location>
</feature>
<comment type="similarity">
    <text evidence="2 10 13">Belongs to the SecY/SEC61-alpha family.</text>
</comment>
<evidence type="ECO:0000256" key="10">
    <source>
        <dbReference type="HAMAP-Rule" id="MF_01465"/>
    </source>
</evidence>
<evidence type="ECO:0000256" key="13">
    <source>
        <dbReference type="RuleBase" id="RU004349"/>
    </source>
</evidence>
<evidence type="ECO:0000256" key="6">
    <source>
        <dbReference type="ARBA" id="ARBA00022989"/>
    </source>
</evidence>
<gene>
    <name evidence="10" type="primary">secY</name>
    <name evidence="14" type="ordered locus">STHERM_c05160</name>
</gene>
<keyword evidence="4 10" id="KW-0812">Transmembrane</keyword>
<dbReference type="PANTHER" id="PTHR10906">
    <property type="entry name" value="SECY/SEC61-ALPHA FAMILY MEMBER"/>
    <property type="match status" value="1"/>
</dbReference>
<dbReference type="InterPro" id="IPR026593">
    <property type="entry name" value="SecY"/>
</dbReference>
<feature type="transmembrane region" description="Helical" evidence="10">
    <location>
        <begin position="118"/>
        <end position="138"/>
    </location>
</feature>
<dbReference type="HOGENOM" id="CLU_030313_0_2_12"/>
<dbReference type="PRINTS" id="PR00303">
    <property type="entry name" value="SECYTRNLCASE"/>
</dbReference>
<evidence type="ECO:0000256" key="7">
    <source>
        <dbReference type="ARBA" id="ARBA00023010"/>
    </source>
</evidence>
<dbReference type="GO" id="GO:0006605">
    <property type="term" value="P:protein targeting"/>
    <property type="evidence" value="ECO:0007669"/>
    <property type="project" value="UniProtKB-UniRule"/>
</dbReference>
<evidence type="ECO:0000256" key="5">
    <source>
        <dbReference type="ARBA" id="ARBA00022927"/>
    </source>
</evidence>
<keyword evidence="7 10" id="KW-0811">Translocation</keyword>
<dbReference type="Proteomes" id="UP000001296">
    <property type="component" value="Chromosome"/>
</dbReference>
<dbReference type="InterPro" id="IPR030659">
    <property type="entry name" value="SecY_CS"/>
</dbReference>
<dbReference type="NCBIfam" id="TIGR00967">
    <property type="entry name" value="3a0501s007"/>
    <property type="match status" value="1"/>
</dbReference>
<organism evidence="14 15">
    <name type="scientific">Winmispira thermophila (strain ATCC 49972 / DSM 6192 / RI 19.B1)</name>
    <name type="common">Spirochaeta thermophila</name>
    <dbReference type="NCBI Taxonomy" id="665571"/>
    <lineage>
        <taxon>Bacteria</taxon>
        <taxon>Pseudomonadati</taxon>
        <taxon>Spirochaetota</taxon>
        <taxon>Spirochaetia</taxon>
        <taxon>Winmispirales</taxon>
        <taxon>Winmispiraceae</taxon>
        <taxon>Winmispira</taxon>
    </lineage>
</organism>
<feature type="transmembrane region" description="Helical" evidence="10">
    <location>
        <begin position="75"/>
        <end position="97"/>
    </location>
</feature>
<dbReference type="HAMAP" id="MF_01465">
    <property type="entry name" value="SecY"/>
    <property type="match status" value="1"/>
</dbReference>
<dbReference type="RefSeq" id="WP_013313326.1">
    <property type="nucleotide sequence ID" value="NC_014484.1"/>
</dbReference>